<organism evidence="3">
    <name type="scientific">Harpegnathos saltator</name>
    <name type="common">Jerdon's jumping ant</name>
    <dbReference type="NCBI Taxonomy" id="610380"/>
    <lineage>
        <taxon>Eukaryota</taxon>
        <taxon>Metazoa</taxon>
        <taxon>Ecdysozoa</taxon>
        <taxon>Arthropoda</taxon>
        <taxon>Hexapoda</taxon>
        <taxon>Insecta</taxon>
        <taxon>Pterygota</taxon>
        <taxon>Neoptera</taxon>
        <taxon>Endopterygota</taxon>
        <taxon>Hymenoptera</taxon>
        <taxon>Apocrita</taxon>
        <taxon>Aculeata</taxon>
        <taxon>Formicoidea</taxon>
        <taxon>Formicidae</taxon>
        <taxon>Ponerinae</taxon>
        <taxon>Ponerini</taxon>
        <taxon>Harpegnathos</taxon>
    </lineage>
</organism>
<evidence type="ECO:0000313" key="2">
    <source>
        <dbReference type="EMBL" id="EFN80964.1"/>
    </source>
</evidence>
<name>E2BTL8_HARSA</name>
<accession>E2BTL8</accession>
<dbReference type="Proteomes" id="UP000008237">
    <property type="component" value="Unassembled WGS sequence"/>
</dbReference>
<dbReference type="AlphaFoldDB" id="E2BTL8"/>
<sequence length="85" mass="9023">MTAPRESDGTGSSTGVRVGRRDGVSGVGMLQEKEECTLNIDSNSGPRGYYPMLQSSKAPGPPSPVAIRGQVKVLTLDIMTSREEK</sequence>
<dbReference type="InParanoid" id="E2BTL8"/>
<feature type="region of interest" description="Disordered" evidence="1">
    <location>
        <begin position="1"/>
        <end position="66"/>
    </location>
</feature>
<gene>
    <name evidence="2" type="ORF">EAI_03004</name>
</gene>
<proteinExistence type="predicted"/>
<reference evidence="2 3" key="1">
    <citation type="journal article" date="2010" name="Science">
        <title>Genomic comparison of the ants Camponotus floridanus and Harpegnathos saltator.</title>
        <authorList>
            <person name="Bonasio R."/>
            <person name="Zhang G."/>
            <person name="Ye C."/>
            <person name="Mutti N.S."/>
            <person name="Fang X."/>
            <person name="Qin N."/>
            <person name="Donahue G."/>
            <person name="Yang P."/>
            <person name="Li Q."/>
            <person name="Li C."/>
            <person name="Zhang P."/>
            <person name="Huang Z."/>
            <person name="Berger S.L."/>
            <person name="Reinberg D."/>
            <person name="Wang J."/>
            <person name="Liebig J."/>
        </authorList>
    </citation>
    <scope>NUCLEOTIDE SEQUENCE [LARGE SCALE GENOMIC DNA]</scope>
    <source>
        <strain evidence="2 3">R22 G/1</strain>
    </source>
</reference>
<evidence type="ECO:0000313" key="3">
    <source>
        <dbReference type="Proteomes" id="UP000008237"/>
    </source>
</evidence>
<evidence type="ECO:0000256" key="1">
    <source>
        <dbReference type="SAM" id="MobiDB-lite"/>
    </source>
</evidence>
<protein>
    <submittedName>
        <fullName evidence="2">Uncharacterized protein</fullName>
    </submittedName>
</protein>
<dbReference type="EMBL" id="GL450452">
    <property type="protein sequence ID" value="EFN80964.1"/>
    <property type="molecule type" value="Genomic_DNA"/>
</dbReference>
<keyword evidence="3" id="KW-1185">Reference proteome</keyword>